<feature type="transmembrane region" description="Helical" evidence="1">
    <location>
        <begin position="298"/>
        <end position="317"/>
    </location>
</feature>
<accession>A0ABX3ERM9</accession>
<feature type="transmembrane region" description="Helical" evidence="1">
    <location>
        <begin position="211"/>
        <end position="229"/>
    </location>
</feature>
<sequence length="454" mass="50363">MIAWFTAILNMSITASYVAVAVIIVRLFLRKAPRTFSYILWAAVLIRLILPVSYCSGLSLLSLLVPNVQTGSGAMEYVSGQIGLMNTPAINIGTDIVNQVVNASLPPATPAGSVNSMQIIMELAAIVWLVGIVLLLGYSVISYLKLLDRVRTATLVDGPVFESDRVTTPFVYGFIRPRIVIPIGLRDNELTYILEHELTHVRRRDYLIKPFAFLVLTLHWFNPLMWISFMLMSKDMEMSCDESVLRKLGNGAKAGYSRSLLAFSVKRGRPLSGSPLAFGESSIHARINNILNYKKPKVGAVAAACVISVIFMVGFTANPAGKQEGSVDQPGKLASVWANALVSRDGHPRYKMMSAAMKEQFKQEQIARSGRDWNYNIGVSSPWVVDYKIHMEGHTARITYLTQTSEPAHYQTEESLTFRVEDGKLVVAEYHTVYEDRPFNAEASISAFNSWVKG</sequence>
<feature type="transmembrane region" description="Helical" evidence="1">
    <location>
        <begin position="38"/>
        <end position="65"/>
    </location>
</feature>
<evidence type="ECO:0000259" key="2">
    <source>
        <dbReference type="Pfam" id="PF05569"/>
    </source>
</evidence>
<dbReference type="PANTHER" id="PTHR34978:SF3">
    <property type="entry name" value="SLR0241 PROTEIN"/>
    <property type="match status" value="1"/>
</dbReference>
<evidence type="ECO:0000256" key="1">
    <source>
        <dbReference type="SAM" id="Phobius"/>
    </source>
</evidence>
<dbReference type="Proteomes" id="UP000186058">
    <property type="component" value="Unassembled WGS sequence"/>
</dbReference>
<evidence type="ECO:0000313" key="4">
    <source>
        <dbReference type="Proteomes" id="UP000186058"/>
    </source>
</evidence>
<dbReference type="PANTHER" id="PTHR34978">
    <property type="entry name" value="POSSIBLE SENSOR-TRANSDUCER PROTEIN BLAR"/>
    <property type="match status" value="1"/>
</dbReference>
<gene>
    <name evidence="3" type="ORF">A3844_08710</name>
</gene>
<dbReference type="EMBL" id="LVWI01000032">
    <property type="protein sequence ID" value="OKP88165.1"/>
    <property type="molecule type" value="Genomic_DNA"/>
</dbReference>
<dbReference type="Pfam" id="PF05569">
    <property type="entry name" value="Peptidase_M56"/>
    <property type="match status" value="1"/>
</dbReference>
<dbReference type="InterPro" id="IPR052173">
    <property type="entry name" value="Beta-lactam_resp_regulator"/>
</dbReference>
<name>A0ABX3ERM9_9BACL</name>
<keyword evidence="4" id="KW-1185">Reference proteome</keyword>
<dbReference type="InterPro" id="IPR008756">
    <property type="entry name" value="Peptidase_M56"/>
</dbReference>
<protein>
    <recommendedName>
        <fullName evidence="2">Peptidase M56 domain-containing protein</fullName>
    </recommendedName>
</protein>
<dbReference type="CDD" id="cd07341">
    <property type="entry name" value="M56_BlaR1_MecR1_like"/>
    <property type="match status" value="1"/>
</dbReference>
<feature type="transmembrane region" description="Helical" evidence="1">
    <location>
        <begin position="119"/>
        <end position="141"/>
    </location>
</feature>
<feature type="transmembrane region" description="Helical" evidence="1">
    <location>
        <begin position="6"/>
        <end position="29"/>
    </location>
</feature>
<reference evidence="3 4" key="1">
    <citation type="submission" date="2016-03" db="EMBL/GenBank/DDBJ databases">
        <authorList>
            <person name="Sant'Anna F.H."/>
            <person name="Ambrosini A."/>
            <person name="Souza R."/>
            <person name="Bach E."/>
            <person name="Fernandes G."/>
            <person name="Balsanelli E."/>
            <person name="Baura V.A."/>
            <person name="Souza E.M."/>
            <person name="Passaglia L."/>
        </authorList>
    </citation>
    <scope>NUCLEOTIDE SEQUENCE [LARGE SCALE GENOMIC DNA]</scope>
    <source>
        <strain evidence="3 4">P26E</strain>
    </source>
</reference>
<proteinExistence type="predicted"/>
<keyword evidence="1" id="KW-0472">Membrane</keyword>
<comment type="caution">
    <text evidence="3">The sequence shown here is derived from an EMBL/GenBank/DDBJ whole genome shotgun (WGS) entry which is preliminary data.</text>
</comment>
<keyword evidence="1" id="KW-1133">Transmembrane helix</keyword>
<evidence type="ECO:0000313" key="3">
    <source>
        <dbReference type="EMBL" id="OKP88165.1"/>
    </source>
</evidence>
<organism evidence="3 4">
    <name type="scientific">Paenibacillus helianthi</name>
    <dbReference type="NCBI Taxonomy" id="1349432"/>
    <lineage>
        <taxon>Bacteria</taxon>
        <taxon>Bacillati</taxon>
        <taxon>Bacillota</taxon>
        <taxon>Bacilli</taxon>
        <taxon>Bacillales</taxon>
        <taxon>Paenibacillaceae</taxon>
        <taxon>Paenibacillus</taxon>
    </lineage>
</organism>
<dbReference type="RefSeq" id="WP_074107201.1">
    <property type="nucleotide sequence ID" value="NZ_LVWI01000032.1"/>
</dbReference>
<keyword evidence="1" id="KW-0812">Transmembrane</keyword>
<feature type="domain" description="Peptidase M56" evidence="2">
    <location>
        <begin position="8"/>
        <end position="290"/>
    </location>
</feature>